<dbReference type="EMBL" id="CAJVCH010319239">
    <property type="protein sequence ID" value="CAG7786490.1"/>
    <property type="molecule type" value="Genomic_DNA"/>
</dbReference>
<dbReference type="Proteomes" id="UP000708208">
    <property type="component" value="Unassembled WGS sequence"/>
</dbReference>
<sequence>ISKSKKAWTRFNISCHRQLNIASRRKFSKGDD</sequence>
<organism evidence="1 2">
    <name type="scientific">Allacma fusca</name>
    <dbReference type="NCBI Taxonomy" id="39272"/>
    <lineage>
        <taxon>Eukaryota</taxon>
        <taxon>Metazoa</taxon>
        <taxon>Ecdysozoa</taxon>
        <taxon>Arthropoda</taxon>
        <taxon>Hexapoda</taxon>
        <taxon>Collembola</taxon>
        <taxon>Symphypleona</taxon>
        <taxon>Sminthuridae</taxon>
        <taxon>Allacma</taxon>
    </lineage>
</organism>
<gene>
    <name evidence="1" type="ORF">AFUS01_LOCUS25057</name>
</gene>
<evidence type="ECO:0000313" key="1">
    <source>
        <dbReference type="EMBL" id="CAG7786490.1"/>
    </source>
</evidence>
<dbReference type="AlphaFoldDB" id="A0A8J2PGU3"/>
<proteinExistence type="predicted"/>
<keyword evidence="2" id="KW-1185">Reference proteome</keyword>
<protein>
    <submittedName>
        <fullName evidence="1">Uncharacterized protein</fullName>
    </submittedName>
</protein>
<evidence type="ECO:0000313" key="2">
    <source>
        <dbReference type="Proteomes" id="UP000708208"/>
    </source>
</evidence>
<feature type="non-terminal residue" evidence="1">
    <location>
        <position position="1"/>
    </location>
</feature>
<reference evidence="1" key="1">
    <citation type="submission" date="2021-06" db="EMBL/GenBank/DDBJ databases">
        <authorList>
            <person name="Hodson N. C."/>
            <person name="Mongue J. A."/>
            <person name="Jaron S. K."/>
        </authorList>
    </citation>
    <scope>NUCLEOTIDE SEQUENCE</scope>
</reference>
<name>A0A8J2PGU3_9HEXA</name>
<comment type="caution">
    <text evidence="1">The sequence shown here is derived from an EMBL/GenBank/DDBJ whole genome shotgun (WGS) entry which is preliminary data.</text>
</comment>
<accession>A0A8J2PGU3</accession>